<dbReference type="InterPro" id="IPR016174">
    <property type="entry name" value="Di-haem_cyt_TM"/>
</dbReference>
<dbReference type="GO" id="GO:0006122">
    <property type="term" value="P:mitochondrial electron transport, ubiquinol to cytochrome c"/>
    <property type="evidence" value="ECO:0007669"/>
    <property type="project" value="TreeGrafter"/>
</dbReference>
<accession>A0A514ABV4</accession>
<comment type="cofactor">
    <cofactor evidence="17">
        <name>heme b</name>
        <dbReference type="ChEBI" id="CHEBI:60344"/>
    </cofactor>
    <text evidence="17">Binds 2 heme groups non-covalently.</text>
</comment>
<evidence type="ECO:0000256" key="16">
    <source>
        <dbReference type="ARBA" id="ARBA00023136"/>
    </source>
</evidence>
<dbReference type="InterPro" id="IPR036150">
    <property type="entry name" value="Cyt_b/b6_C_sf"/>
</dbReference>
<dbReference type="PANTHER" id="PTHR19271">
    <property type="entry name" value="CYTOCHROME B"/>
    <property type="match status" value="1"/>
</dbReference>
<feature type="domain" description="Cytochrome b/b6 N-terminal region profile" evidence="18">
    <location>
        <begin position="1"/>
        <end position="211"/>
    </location>
</feature>
<keyword evidence="10" id="KW-0999">Mitochondrion inner membrane</keyword>
<keyword evidence="14" id="KW-0830">Ubiquinone</keyword>
<dbReference type="PROSITE" id="PS51003">
    <property type="entry name" value="CYTB_CTER"/>
    <property type="match status" value="1"/>
</dbReference>
<feature type="transmembrane region" description="Helical" evidence="17">
    <location>
        <begin position="180"/>
        <end position="202"/>
    </location>
</feature>
<evidence type="ECO:0000313" key="20">
    <source>
        <dbReference type="EMBL" id="QDH52400.1"/>
    </source>
</evidence>
<evidence type="ECO:0000259" key="19">
    <source>
        <dbReference type="PROSITE" id="PS51003"/>
    </source>
</evidence>
<evidence type="ECO:0000256" key="9">
    <source>
        <dbReference type="ARBA" id="ARBA00022723"/>
    </source>
</evidence>
<feature type="transmembrane region" description="Helical" evidence="17">
    <location>
        <begin position="320"/>
        <end position="339"/>
    </location>
</feature>
<keyword evidence="5 17" id="KW-0813">Transport</keyword>
<evidence type="ECO:0000256" key="8">
    <source>
        <dbReference type="ARBA" id="ARBA00022692"/>
    </source>
</evidence>
<comment type="subcellular location">
    <subcellularLocation>
        <location evidence="2">Mitochondrion inner membrane</location>
        <topology evidence="2">Multi-pass membrane protein</topology>
    </subcellularLocation>
</comment>
<keyword evidence="16 17" id="KW-0472">Membrane</keyword>
<dbReference type="SUPFAM" id="SSF81342">
    <property type="entry name" value="Transmembrane di-heme cytochromes"/>
    <property type="match status" value="1"/>
</dbReference>
<proteinExistence type="inferred from homology"/>
<dbReference type="GO" id="GO:0005743">
    <property type="term" value="C:mitochondrial inner membrane"/>
    <property type="evidence" value="ECO:0007669"/>
    <property type="project" value="UniProtKB-SubCell"/>
</dbReference>
<feature type="transmembrane region" description="Helical" evidence="17">
    <location>
        <begin position="31"/>
        <end position="57"/>
    </location>
</feature>
<dbReference type="GO" id="GO:0008121">
    <property type="term" value="F:quinol-cytochrome-c reductase activity"/>
    <property type="evidence" value="ECO:0007669"/>
    <property type="project" value="TreeGrafter"/>
</dbReference>
<keyword evidence="11 17" id="KW-0249">Electron transport</keyword>
<dbReference type="CDD" id="cd00284">
    <property type="entry name" value="Cytochrome_b_N"/>
    <property type="match status" value="1"/>
</dbReference>
<dbReference type="GO" id="GO:0016491">
    <property type="term" value="F:oxidoreductase activity"/>
    <property type="evidence" value="ECO:0007669"/>
    <property type="project" value="UniProtKB-UniRule"/>
</dbReference>
<dbReference type="InterPro" id="IPR027387">
    <property type="entry name" value="Cytb/b6-like_sf"/>
</dbReference>
<dbReference type="AlphaFoldDB" id="A0A514ABV4"/>
<evidence type="ECO:0000256" key="7">
    <source>
        <dbReference type="ARBA" id="ARBA00022660"/>
    </source>
</evidence>
<evidence type="ECO:0000256" key="6">
    <source>
        <dbReference type="ARBA" id="ARBA00022617"/>
    </source>
</evidence>
<organism evidence="20">
    <name type="scientific">Chordodes sp. VVA-2019</name>
    <dbReference type="NCBI Taxonomy" id="2586751"/>
    <lineage>
        <taxon>Eukaryota</taxon>
        <taxon>Metazoa</taxon>
        <taxon>Ecdysozoa</taxon>
        <taxon>Nematomorpha</taxon>
        <taxon>Gordioida</taxon>
        <taxon>Chordodea</taxon>
        <taxon>Chordodoidea</taxon>
        <taxon>Chordodidae</taxon>
        <taxon>Chordodes</taxon>
    </lineage>
</organism>
<evidence type="ECO:0000256" key="13">
    <source>
        <dbReference type="ARBA" id="ARBA00023004"/>
    </source>
</evidence>
<dbReference type="InterPro" id="IPR005798">
    <property type="entry name" value="Cyt_b/b6_C"/>
</dbReference>
<keyword evidence="15 17" id="KW-0496">Mitochondrion</keyword>
<feature type="transmembrane region" description="Helical" evidence="17">
    <location>
        <begin position="78"/>
        <end position="101"/>
    </location>
</feature>
<keyword evidence="6 17" id="KW-0349">Heme</keyword>
<dbReference type="InterPro" id="IPR048259">
    <property type="entry name" value="Cytochrome_b_N_euk/bac"/>
</dbReference>
<evidence type="ECO:0000259" key="18">
    <source>
        <dbReference type="PROSITE" id="PS51002"/>
    </source>
</evidence>
<feature type="transmembrane region" description="Helical" evidence="17">
    <location>
        <begin position="113"/>
        <end position="135"/>
    </location>
</feature>
<geneLocation type="mitochondrion" evidence="20"/>
<dbReference type="EMBL" id="MG257764">
    <property type="protein sequence ID" value="QDH52400.1"/>
    <property type="molecule type" value="Genomic_DNA"/>
</dbReference>
<dbReference type="Pfam" id="PF00032">
    <property type="entry name" value="Cytochrom_B_C"/>
    <property type="match status" value="1"/>
</dbReference>
<dbReference type="PROSITE" id="PS51002">
    <property type="entry name" value="CYTB_NTER"/>
    <property type="match status" value="1"/>
</dbReference>
<keyword evidence="9 17" id="KW-0479">Metal-binding</keyword>
<evidence type="ECO:0000256" key="15">
    <source>
        <dbReference type="ARBA" id="ARBA00023128"/>
    </source>
</evidence>
<evidence type="ECO:0000256" key="11">
    <source>
        <dbReference type="ARBA" id="ARBA00022982"/>
    </source>
</evidence>
<evidence type="ECO:0000256" key="12">
    <source>
        <dbReference type="ARBA" id="ARBA00022989"/>
    </source>
</evidence>
<dbReference type="Gene3D" id="1.20.810.10">
    <property type="entry name" value="Cytochrome Bc1 Complex, Chain C"/>
    <property type="match status" value="1"/>
</dbReference>
<dbReference type="PANTHER" id="PTHR19271:SF16">
    <property type="entry name" value="CYTOCHROME B"/>
    <property type="match status" value="1"/>
</dbReference>
<comment type="function">
    <text evidence="1 17">Component of the ubiquinol-cytochrome c reductase complex (complex III or cytochrome b-c1 complex) that is part of the mitochondrial respiratory chain. The b-c1 complex mediates electron transfer from ubiquinol to cytochrome c. Contributes to the generation of a proton gradient across the mitochondrial membrane that is then used for ATP synthesis.</text>
</comment>
<dbReference type="SUPFAM" id="SSF81648">
    <property type="entry name" value="a domain/subunit of cytochrome bc1 complex (Ubiquinol-cytochrome c reductase)"/>
    <property type="match status" value="1"/>
</dbReference>
<dbReference type="GO" id="GO:0046872">
    <property type="term" value="F:metal ion binding"/>
    <property type="evidence" value="ECO:0007669"/>
    <property type="project" value="UniProtKB-UniRule"/>
</dbReference>
<keyword evidence="12 17" id="KW-1133">Transmembrane helix</keyword>
<keyword evidence="8 17" id="KW-0812">Transmembrane</keyword>
<reference evidence="20" key="1">
    <citation type="journal article" date="2019" name="Nucleic Acids Res.">
        <title>Coding palindromes in mitochondrial genes of Nematomorpha.</title>
        <authorList>
            <person name="Mikhailov K.V."/>
            <person name="Efeykin B.D."/>
            <person name="Panchin A.Y."/>
            <person name="Knorre D.A."/>
            <person name="Logacheva M.D."/>
            <person name="Penin A.A."/>
            <person name="Muntyan M.S."/>
            <person name="Nikitin M.A."/>
            <person name="Popova O.V."/>
            <person name="Zanegina O.N."/>
            <person name="Vyssokikh M.Y."/>
            <person name="Spiridonov S.E."/>
            <person name="Aleoshin V.V."/>
            <person name="Panchin Y.V."/>
        </authorList>
    </citation>
    <scope>NUCLEOTIDE SEQUENCE</scope>
</reference>
<evidence type="ECO:0000256" key="2">
    <source>
        <dbReference type="ARBA" id="ARBA00004448"/>
    </source>
</evidence>
<keyword evidence="13 17" id="KW-0408">Iron</keyword>
<evidence type="ECO:0000256" key="4">
    <source>
        <dbReference type="ARBA" id="ARBA00013531"/>
    </source>
</evidence>
<name>A0A514ABV4_9BILA</name>
<evidence type="ECO:0000256" key="14">
    <source>
        <dbReference type="ARBA" id="ARBA00023075"/>
    </source>
</evidence>
<gene>
    <name evidence="20" type="primary">CYTB</name>
</gene>
<keyword evidence="7 17" id="KW-0679">Respiratory chain</keyword>
<evidence type="ECO:0000256" key="3">
    <source>
        <dbReference type="ARBA" id="ARBA00011649"/>
    </source>
</evidence>
<evidence type="ECO:0000256" key="5">
    <source>
        <dbReference type="ARBA" id="ARBA00022448"/>
    </source>
</evidence>
<comment type="similarity">
    <text evidence="17">Belongs to the cytochrome b family.</text>
</comment>
<evidence type="ECO:0000256" key="17">
    <source>
        <dbReference type="RuleBase" id="RU362117"/>
    </source>
</evidence>
<feature type="domain" description="Cytochrome b/b6 C-terminal region profile" evidence="19">
    <location>
        <begin position="212"/>
        <end position="366"/>
    </location>
</feature>
<dbReference type="Pfam" id="PF00033">
    <property type="entry name" value="Cytochrome_B"/>
    <property type="match status" value="1"/>
</dbReference>
<feature type="transmembrane region" description="Helical" evidence="17">
    <location>
        <begin position="290"/>
        <end position="308"/>
    </location>
</feature>
<evidence type="ECO:0000256" key="1">
    <source>
        <dbReference type="ARBA" id="ARBA00002566"/>
    </source>
</evidence>
<protein>
    <recommendedName>
        <fullName evidence="4 17">Cytochrome b</fullName>
    </recommendedName>
</protein>
<comment type="subunit">
    <text evidence="3">The main subunits of complex b-c1 are: cytochrome b, cytochrome c1 and the Rieske protein.</text>
</comment>
<feature type="transmembrane region" description="Helical" evidence="17">
    <location>
        <begin position="226"/>
        <end position="246"/>
    </location>
</feature>
<feature type="transmembrane region" description="Helical" evidence="17">
    <location>
        <begin position="345"/>
        <end position="365"/>
    </location>
</feature>
<sequence length="366" mass="42911">MMKNFSNRKKNEMKLLNNFLFDLPTPININFWWNFGSLLGVFLLTQIISGVLLTMNYSPSLSAFMMLINLEKNNWEGFLMRYIHVMGASFLFMLIYLHMFRSLYYKSFLINKMTWVSGVTIFFMMMMIAFLGYVLPWGQMSYWAATVITNMMSAIPFIGKDLVVWMWGGFSVGLPTLNRFYTFHFLMPFILLMIILMHLIFLHKKNSNNPIIIPSKLYMIPFHSMFTYKDLLGFIIPFFILTILTFQTPDLLNDVANFIEANPLSTPAHIMPEWYFLFAYGILRSVPNKLGGVIAMLMSILILYFLVLTKKYKINKYFNFFMTNLSAMNFIILSFIGSQVVEQPFINMGILFSILYFLTFIITMYL</sequence>
<dbReference type="InterPro" id="IPR005797">
    <property type="entry name" value="Cyt_b/b6_N"/>
</dbReference>
<evidence type="ECO:0000256" key="10">
    <source>
        <dbReference type="ARBA" id="ARBA00022792"/>
    </source>
</evidence>